<dbReference type="Proteomes" id="UP000265520">
    <property type="component" value="Unassembled WGS sequence"/>
</dbReference>
<dbReference type="AlphaFoldDB" id="A0A392M0S8"/>
<accession>A0A392M0S8</accession>
<organism evidence="2 3">
    <name type="scientific">Trifolium medium</name>
    <dbReference type="NCBI Taxonomy" id="97028"/>
    <lineage>
        <taxon>Eukaryota</taxon>
        <taxon>Viridiplantae</taxon>
        <taxon>Streptophyta</taxon>
        <taxon>Embryophyta</taxon>
        <taxon>Tracheophyta</taxon>
        <taxon>Spermatophyta</taxon>
        <taxon>Magnoliopsida</taxon>
        <taxon>eudicotyledons</taxon>
        <taxon>Gunneridae</taxon>
        <taxon>Pentapetalae</taxon>
        <taxon>rosids</taxon>
        <taxon>fabids</taxon>
        <taxon>Fabales</taxon>
        <taxon>Fabaceae</taxon>
        <taxon>Papilionoideae</taxon>
        <taxon>50 kb inversion clade</taxon>
        <taxon>NPAAA clade</taxon>
        <taxon>Hologalegina</taxon>
        <taxon>IRL clade</taxon>
        <taxon>Trifolieae</taxon>
        <taxon>Trifolium</taxon>
    </lineage>
</organism>
<protein>
    <submittedName>
        <fullName evidence="2">Uncharacterized protein</fullName>
    </submittedName>
</protein>
<keyword evidence="3" id="KW-1185">Reference proteome</keyword>
<sequence length="164" mass="17723">MAAITMRGENPITYVHRWPKFNSNVVLGGPRNLGGETQMREGGKMDVVGPSTQPSQTVAEVTNDVEVPMPTQASQTTVVEVNNDVEVPMPTHPTVVAPKKRGRPRKPQTETSKPKKSKNVESANTVIAPVAPVIVENSAPTDVDNVASIFLGEDIDFAFNYDTI</sequence>
<dbReference type="EMBL" id="LXQA010001663">
    <property type="protein sequence ID" value="MCH80937.1"/>
    <property type="molecule type" value="Genomic_DNA"/>
</dbReference>
<gene>
    <name evidence="2" type="ORF">A2U01_0001713</name>
</gene>
<proteinExistence type="predicted"/>
<feature type="region of interest" description="Disordered" evidence="1">
    <location>
        <begin position="86"/>
        <end position="122"/>
    </location>
</feature>
<reference evidence="2 3" key="1">
    <citation type="journal article" date="2018" name="Front. Plant Sci.">
        <title>Red Clover (Trifolium pratense) and Zigzag Clover (T. medium) - A Picture of Genomic Similarities and Differences.</title>
        <authorList>
            <person name="Dluhosova J."/>
            <person name="Istvanek J."/>
            <person name="Nedelnik J."/>
            <person name="Repkova J."/>
        </authorList>
    </citation>
    <scope>NUCLEOTIDE SEQUENCE [LARGE SCALE GENOMIC DNA]</scope>
    <source>
        <strain evidence="3">cv. 10/8</strain>
        <tissue evidence="2">Leaf</tissue>
    </source>
</reference>
<evidence type="ECO:0000256" key="1">
    <source>
        <dbReference type="SAM" id="MobiDB-lite"/>
    </source>
</evidence>
<name>A0A392M0S8_9FABA</name>
<evidence type="ECO:0000313" key="2">
    <source>
        <dbReference type="EMBL" id="MCH80937.1"/>
    </source>
</evidence>
<feature type="non-terminal residue" evidence="2">
    <location>
        <position position="164"/>
    </location>
</feature>
<evidence type="ECO:0000313" key="3">
    <source>
        <dbReference type="Proteomes" id="UP000265520"/>
    </source>
</evidence>
<comment type="caution">
    <text evidence="2">The sequence shown here is derived from an EMBL/GenBank/DDBJ whole genome shotgun (WGS) entry which is preliminary data.</text>
</comment>